<evidence type="ECO:0000313" key="2">
    <source>
        <dbReference type="Proteomes" id="UP000246104"/>
    </source>
</evidence>
<proteinExistence type="predicted"/>
<dbReference type="AlphaFoldDB" id="A0A317JPE9"/>
<dbReference type="Proteomes" id="UP000246104">
    <property type="component" value="Unassembled WGS sequence"/>
</dbReference>
<name>A0A317JPE9_9BACT</name>
<dbReference type="EMBL" id="PSRQ01000031">
    <property type="protein sequence ID" value="PWU23537.1"/>
    <property type="molecule type" value="Genomic_DNA"/>
</dbReference>
<protein>
    <submittedName>
        <fullName evidence="1">Uncharacterized protein</fullName>
    </submittedName>
</protein>
<gene>
    <name evidence="1" type="ORF">C5B42_02710</name>
</gene>
<evidence type="ECO:0000313" key="1">
    <source>
        <dbReference type="EMBL" id="PWU23537.1"/>
    </source>
</evidence>
<sequence length="93" mass="10264">MYKKVSDIVFSNQQAEKLIALVKTLNTGSQVAAAMQFAFSLPEGTDKEAIGNAIANQALALDPKEPTWREAVETMIRGAQGEEDDRFPPLRKR</sequence>
<comment type="caution">
    <text evidence="1">The sequence shown here is derived from an EMBL/GenBank/DDBJ whole genome shotgun (WGS) entry which is preliminary data.</text>
</comment>
<accession>A0A317JPE9</accession>
<reference evidence="1 2" key="1">
    <citation type="submission" date="2018-02" db="EMBL/GenBank/DDBJ databases">
        <title>Genomic Reconstructions from Amazon Rainforest and Pasture Soil Reveal Novel Insights into the Physiology of Candidate Phyla in Tropical Sites.</title>
        <authorList>
            <person name="Kroeger M.E."/>
            <person name="Delmont T."/>
            <person name="Eren A.M."/>
            <person name="Guo J."/>
            <person name="Meyer K.M."/>
            <person name="Khan K."/>
            <person name="Rodrigues J.L.M."/>
            <person name="Bohannan B.J.M."/>
            <person name="Tringe S."/>
            <person name="Borges C.D."/>
            <person name="Tiedje J."/>
            <person name="Tsai S.M."/>
            <person name="Nusslein K."/>
        </authorList>
    </citation>
    <scope>NUCLEOTIDE SEQUENCE [LARGE SCALE GENOMIC DNA]</scope>
    <source>
        <strain evidence="1">Amazon FNV 2010 28 9</strain>
    </source>
</reference>
<organism evidence="1 2">
    <name type="scientific">Candidatus Cerribacteria bacterium 'Amazon FNV 2010 28 9'</name>
    <dbReference type="NCBI Taxonomy" id="2081795"/>
    <lineage>
        <taxon>Bacteria</taxon>
        <taxon>Candidatus Cerribacteria</taxon>
    </lineage>
</organism>